<evidence type="ECO:0000256" key="1">
    <source>
        <dbReference type="ARBA" id="ARBA00001362"/>
    </source>
</evidence>
<feature type="site" description="Transition state stabilizer" evidence="9">
    <location>
        <position position="107"/>
    </location>
</feature>
<accession>A0A2S5A9Y6</accession>
<dbReference type="Proteomes" id="UP000236893">
    <property type="component" value="Unassembled WGS sequence"/>
</dbReference>
<evidence type="ECO:0000256" key="4">
    <source>
        <dbReference type="ARBA" id="ARBA00022801"/>
    </source>
</evidence>
<comment type="cofactor">
    <cofactor evidence="9">
        <name>Zn(2+)</name>
        <dbReference type="ChEBI" id="CHEBI:29105"/>
    </cofactor>
    <text evidence="9">Binds 1 zinc ion per subunit.</text>
</comment>
<evidence type="ECO:0000256" key="7">
    <source>
        <dbReference type="ARBA" id="ARBA00023049"/>
    </source>
</evidence>
<dbReference type="EC" id="3.4.13.22" evidence="9"/>
<evidence type="ECO:0000256" key="3">
    <source>
        <dbReference type="ARBA" id="ARBA00022723"/>
    </source>
</evidence>
<proteinExistence type="inferred from homology"/>
<evidence type="ECO:0000313" key="10">
    <source>
        <dbReference type="EMBL" id="POY39398.1"/>
    </source>
</evidence>
<dbReference type="AlphaFoldDB" id="A0A2S5A9Y6"/>
<organism evidence="10 11">
    <name type="scientific">Solitalea longa</name>
    <dbReference type="NCBI Taxonomy" id="2079460"/>
    <lineage>
        <taxon>Bacteria</taxon>
        <taxon>Pseudomonadati</taxon>
        <taxon>Bacteroidota</taxon>
        <taxon>Sphingobacteriia</taxon>
        <taxon>Sphingobacteriales</taxon>
        <taxon>Sphingobacteriaceae</taxon>
        <taxon>Solitalea</taxon>
    </lineage>
</organism>
<dbReference type="GO" id="GO:0008237">
    <property type="term" value="F:metallopeptidase activity"/>
    <property type="evidence" value="ECO:0007669"/>
    <property type="project" value="UniProtKB-KW"/>
</dbReference>
<dbReference type="GO" id="GO:0160237">
    <property type="term" value="F:D-Ala-D-Ala dipeptidase activity"/>
    <property type="evidence" value="ECO:0007669"/>
    <property type="project" value="UniProtKB-EC"/>
</dbReference>
<comment type="catalytic activity">
    <reaction evidence="1 9">
        <text>D-alanyl-D-alanine + H2O = 2 D-alanine</text>
        <dbReference type="Rhea" id="RHEA:20661"/>
        <dbReference type="ChEBI" id="CHEBI:15377"/>
        <dbReference type="ChEBI" id="CHEBI:57416"/>
        <dbReference type="ChEBI" id="CHEBI:57822"/>
        <dbReference type="EC" id="3.4.13.22"/>
    </reaction>
</comment>
<dbReference type="HAMAP" id="MF_01924">
    <property type="entry name" value="A_A_dipeptidase"/>
    <property type="match status" value="1"/>
</dbReference>
<gene>
    <name evidence="10" type="ORF">C3K47_00815</name>
</gene>
<evidence type="ECO:0000256" key="8">
    <source>
        <dbReference type="ARBA" id="ARBA00023316"/>
    </source>
</evidence>
<name>A0A2S5A9Y6_9SPHI</name>
<evidence type="ECO:0000256" key="9">
    <source>
        <dbReference type="HAMAP-Rule" id="MF_01924"/>
    </source>
</evidence>
<evidence type="ECO:0000256" key="2">
    <source>
        <dbReference type="ARBA" id="ARBA00022670"/>
    </source>
</evidence>
<keyword evidence="6 9" id="KW-0224">Dipeptidase</keyword>
<dbReference type="InterPro" id="IPR000755">
    <property type="entry name" value="A_A_dipeptidase"/>
</dbReference>
<sequence>MAILPIFSVSQAQNIPLNKYGLKVVSTVALYQQQVKEDSTKALVDIKRAIPNIILDIRYATSNNFMHEKMYNVAGAFTRLPVLRALQNVQRELNTKGLVLKIFDAYRTYTVTVSFYEKQKDSIFVAPPWKGSRHNRGCAIDLTIVNLITGKELKMPTAFDDFSPKASADYPHLPQKVIENRQLLRDVMTKNGFNVYKDEWWHFDFNNWKAFEITDITFDELQSLQGIN</sequence>
<dbReference type="OrthoDB" id="9801430at2"/>
<dbReference type="SUPFAM" id="SSF55166">
    <property type="entry name" value="Hedgehog/DD-peptidase"/>
    <property type="match status" value="1"/>
</dbReference>
<comment type="function">
    <text evidence="9">Catalyzes hydrolysis of the D-alanyl-D-alanine dipeptide.</text>
</comment>
<dbReference type="CDD" id="cd14840">
    <property type="entry name" value="D-Ala-D-Ala_dipeptidase_Aad"/>
    <property type="match status" value="1"/>
</dbReference>
<dbReference type="Gene3D" id="3.30.1380.10">
    <property type="match status" value="1"/>
</dbReference>
<dbReference type="Pfam" id="PF01427">
    <property type="entry name" value="Peptidase_M15"/>
    <property type="match status" value="1"/>
</dbReference>
<keyword evidence="3 9" id="KW-0479">Metal-binding</keyword>
<dbReference type="PANTHER" id="PTHR43126:SF1">
    <property type="entry name" value="D-ALANYL-D-ALANINE DIPEPTIDASE"/>
    <property type="match status" value="1"/>
</dbReference>
<keyword evidence="11" id="KW-1185">Reference proteome</keyword>
<keyword evidence="5 9" id="KW-0862">Zinc</keyword>
<protein>
    <recommendedName>
        <fullName evidence="9">D-alanyl-D-alanine dipeptidase</fullName>
        <shortName evidence="9">D-Ala-D-Ala dipeptidase</shortName>
        <ecNumber evidence="9">3.4.13.22</ecNumber>
    </recommendedName>
</protein>
<comment type="caution">
    <text evidence="10">The sequence shown here is derived from an EMBL/GenBank/DDBJ whole genome shotgun (WGS) entry which is preliminary data.</text>
</comment>
<keyword evidence="8" id="KW-0961">Cell wall biogenesis/degradation</keyword>
<feature type="binding site" evidence="9">
    <location>
        <position position="141"/>
    </location>
    <ligand>
        <name>Zn(2+)</name>
        <dbReference type="ChEBI" id="CHEBI:29105"/>
        <note>catalytic</note>
    </ligand>
</feature>
<dbReference type="EMBL" id="PQVF01000001">
    <property type="protein sequence ID" value="POY39398.1"/>
    <property type="molecule type" value="Genomic_DNA"/>
</dbReference>
<evidence type="ECO:0000313" key="11">
    <source>
        <dbReference type="Proteomes" id="UP000236893"/>
    </source>
</evidence>
<evidence type="ECO:0000256" key="5">
    <source>
        <dbReference type="ARBA" id="ARBA00022833"/>
    </source>
</evidence>
<reference evidence="10 11" key="1">
    <citation type="submission" date="2018-01" db="EMBL/GenBank/DDBJ databases">
        <authorList>
            <person name="Gaut B.S."/>
            <person name="Morton B.R."/>
            <person name="Clegg M.T."/>
            <person name="Duvall M.R."/>
        </authorList>
    </citation>
    <scope>NUCLEOTIDE SEQUENCE [LARGE SCALE GENOMIC DNA]</scope>
    <source>
        <strain evidence="10 11">HR-AV</strain>
    </source>
</reference>
<dbReference type="GO" id="GO:0071555">
    <property type="term" value="P:cell wall organization"/>
    <property type="evidence" value="ECO:0007669"/>
    <property type="project" value="UniProtKB-KW"/>
</dbReference>
<dbReference type="InterPro" id="IPR009045">
    <property type="entry name" value="Zn_M74/Hedgehog-like"/>
</dbReference>
<dbReference type="PANTHER" id="PTHR43126">
    <property type="entry name" value="D-ALANYL-D-ALANINE DIPEPTIDASE"/>
    <property type="match status" value="1"/>
</dbReference>
<feature type="active site" description="Proton donor/acceptor" evidence="9">
    <location>
        <position position="199"/>
    </location>
</feature>
<comment type="similarity">
    <text evidence="9">Belongs to the peptidase M15D family.</text>
</comment>
<feature type="binding site" evidence="9">
    <location>
        <position position="202"/>
    </location>
    <ligand>
        <name>Zn(2+)</name>
        <dbReference type="ChEBI" id="CHEBI:29105"/>
        <note>catalytic</note>
    </ligand>
</feature>
<keyword evidence="2 9" id="KW-0645">Protease</keyword>
<feature type="binding site" evidence="9">
    <location>
        <position position="134"/>
    </location>
    <ligand>
        <name>Zn(2+)</name>
        <dbReference type="ChEBI" id="CHEBI:29105"/>
        <note>catalytic</note>
    </ligand>
</feature>
<keyword evidence="7 9" id="KW-0482">Metalloprotease</keyword>
<dbReference type="GO" id="GO:0008270">
    <property type="term" value="F:zinc ion binding"/>
    <property type="evidence" value="ECO:0007669"/>
    <property type="project" value="UniProtKB-UniRule"/>
</dbReference>
<evidence type="ECO:0000256" key="6">
    <source>
        <dbReference type="ARBA" id="ARBA00022997"/>
    </source>
</evidence>
<keyword evidence="4 9" id="KW-0378">Hydrolase</keyword>
<dbReference type="GO" id="GO:0006508">
    <property type="term" value="P:proteolysis"/>
    <property type="evidence" value="ECO:0007669"/>
    <property type="project" value="UniProtKB-KW"/>
</dbReference>